<dbReference type="AlphaFoldDB" id="A0A8K0C5W6"/>
<dbReference type="EMBL" id="VTPC01090729">
    <property type="protein sequence ID" value="KAF2881525.1"/>
    <property type="molecule type" value="Genomic_DNA"/>
</dbReference>
<name>A0A8K0C5W6_IGNLU</name>
<comment type="caution">
    <text evidence="2">The sequence shown here is derived from an EMBL/GenBank/DDBJ whole genome shotgun (WGS) entry which is preliminary data.</text>
</comment>
<dbReference type="Proteomes" id="UP000801492">
    <property type="component" value="Unassembled WGS sequence"/>
</dbReference>
<organism evidence="2 3">
    <name type="scientific">Ignelater luminosus</name>
    <name type="common">Cucubano</name>
    <name type="synonym">Pyrophorus luminosus</name>
    <dbReference type="NCBI Taxonomy" id="2038154"/>
    <lineage>
        <taxon>Eukaryota</taxon>
        <taxon>Metazoa</taxon>
        <taxon>Ecdysozoa</taxon>
        <taxon>Arthropoda</taxon>
        <taxon>Hexapoda</taxon>
        <taxon>Insecta</taxon>
        <taxon>Pterygota</taxon>
        <taxon>Neoptera</taxon>
        <taxon>Endopterygota</taxon>
        <taxon>Coleoptera</taxon>
        <taxon>Polyphaga</taxon>
        <taxon>Elateriformia</taxon>
        <taxon>Elateroidea</taxon>
        <taxon>Elateridae</taxon>
        <taxon>Agrypninae</taxon>
        <taxon>Pyrophorini</taxon>
        <taxon>Ignelater</taxon>
    </lineage>
</organism>
<evidence type="ECO:0000313" key="3">
    <source>
        <dbReference type="Proteomes" id="UP000801492"/>
    </source>
</evidence>
<evidence type="ECO:0000313" key="2">
    <source>
        <dbReference type="EMBL" id="KAF2881525.1"/>
    </source>
</evidence>
<keyword evidence="3" id="KW-1185">Reference proteome</keyword>
<gene>
    <name evidence="2" type="ORF">ILUMI_24643</name>
</gene>
<dbReference type="OrthoDB" id="6760986at2759"/>
<feature type="region of interest" description="Disordered" evidence="1">
    <location>
        <begin position="1"/>
        <end position="24"/>
    </location>
</feature>
<sequence>MRILDGYPYQNDNSTETAERERKRRKCPSVDVVFDGTMSARMAKERFLSIKLNKQRLITVLTERLLAQDFEVKQAVEDADSTITCNALSLDQKSGTGVIVLGKMWISSYF</sequence>
<reference evidence="2" key="1">
    <citation type="submission" date="2019-08" db="EMBL/GenBank/DDBJ databases">
        <title>The genome of the North American firefly Photinus pyralis.</title>
        <authorList>
            <consortium name="Photinus pyralis genome working group"/>
            <person name="Fallon T.R."/>
            <person name="Sander Lower S.E."/>
            <person name="Weng J.-K."/>
        </authorList>
    </citation>
    <scope>NUCLEOTIDE SEQUENCE</scope>
    <source>
        <strain evidence="2">TRF0915ILg1</strain>
        <tissue evidence="2">Whole body</tissue>
    </source>
</reference>
<accession>A0A8K0C5W6</accession>
<protein>
    <submittedName>
        <fullName evidence="2">Uncharacterized protein</fullName>
    </submittedName>
</protein>
<evidence type="ECO:0000256" key="1">
    <source>
        <dbReference type="SAM" id="MobiDB-lite"/>
    </source>
</evidence>
<proteinExistence type="predicted"/>